<dbReference type="Proteomes" id="UP000886998">
    <property type="component" value="Unassembled WGS sequence"/>
</dbReference>
<gene>
    <name evidence="1" type="ORF">TNIN_294771</name>
</gene>
<evidence type="ECO:0000313" key="2">
    <source>
        <dbReference type="Proteomes" id="UP000886998"/>
    </source>
</evidence>
<sequence>MVEATRQRINDFVINSRFINDGGMGYEATGIKRYRSSSCDGPYLQKLIEGALKEFEVRKEQIIRIVADIASNRVETIQKMNGEIAQINEKIKTALC</sequence>
<comment type="caution">
    <text evidence="1">The sequence shown here is derived from an EMBL/GenBank/DDBJ whole genome shotgun (WGS) entry which is preliminary data.</text>
</comment>
<organism evidence="1 2">
    <name type="scientific">Trichonephila inaurata madagascariensis</name>
    <dbReference type="NCBI Taxonomy" id="2747483"/>
    <lineage>
        <taxon>Eukaryota</taxon>
        <taxon>Metazoa</taxon>
        <taxon>Ecdysozoa</taxon>
        <taxon>Arthropoda</taxon>
        <taxon>Chelicerata</taxon>
        <taxon>Arachnida</taxon>
        <taxon>Araneae</taxon>
        <taxon>Araneomorphae</taxon>
        <taxon>Entelegynae</taxon>
        <taxon>Araneoidea</taxon>
        <taxon>Nephilidae</taxon>
        <taxon>Trichonephila</taxon>
        <taxon>Trichonephila inaurata</taxon>
    </lineage>
</organism>
<dbReference type="AlphaFoldDB" id="A0A8X6IF98"/>
<evidence type="ECO:0000313" key="1">
    <source>
        <dbReference type="EMBL" id="GFS43519.1"/>
    </source>
</evidence>
<protein>
    <submittedName>
        <fullName evidence="1">Uncharacterized protein</fullName>
    </submittedName>
</protein>
<proteinExistence type="predicted"/>
<dbReference type="OrthoDB" id="7462575at2759"/>
<name>A0A8X6IF98_9ARAC</name>
<accession>A0A8X6IF98</accession>
<reference evidence="1" key="1">
    <citation type="submission" date="2020-08" db="EMBL/GenBank/DDBJ databases">
        <title>Multicomponent nature underlies the extraordinary mechanical properties of spider dragline silk.</title>
        <authorList>
            <person name="Kono N."/>
            <person name="Nakamura H."/>
            <person name="Mori M."/>
            <person name="Yoshida Y."/>
            <person name="Ohtoshi R."/>
            <person name="Malay A.D."/>
            <person name="Moran D.A.P."/>
            <person name="Tomita M."/>
            <person name="Numata K."/>
            <person name="Arakawa K."/>
        </authorList>
    </citation>
    <scope>NUCLEOTIDE SEQUENCE</scope>
</reference>
<keyword evidence="2" id="KW-1185">Reference proteome</keyword>
<dbReference type="EMBL" id="BMAV01025660">
    <property type="protein sequence ID" value="GFS43519.1"/>
    <property type="molecule type" value="Genomic_DNA"/>
</dbReference>